<dbReference type="PRINTS" id="PR00727">
    <property type="entry name" value="LEADERPTASE"/>
</dbReference>
<name>A0ABP0PMF7_9DINO</name>
<dbReference type="Gene3D" id="2.10.109.10">
    <property type="entry name" value="Umud Fragment, subunit A"/>
    <property type="match status" value="1"/>
</dbReference>
<dbReference type="Pfam" id="PF10502">
    <property type="entry name" value="Peptidase_S26"/>
    <property type="match status" value="1"/>
</dbReference>
<gene>
    <name evidence="1" type="ORF">CCMP2556_LOCUS37472</name>
</gene>
<sequence length="180" mass="20636">MGPKWRTWAKAAWVAVPPLIFMKDRWMWVYCVEGRSMTPTLNPQESLVDRCFRDYVLVHRNAELRKGDIVLLRDPGTNELIVKRLVAQEREVVSAHSGRLFVPEGHCWVEGDNGRLSVDSRSFGAVPSGLLEGLVLSVVWPFWRARWLEEMVEDQSPEERMRVMVTSHLSSGGTIDDDDE</sequence>
<protein>
    <submittedName>
        <fullName evidence="1">Uncharacterized protein</fullName>
    </submittedName>
</protein>
<keyword evidence="2" id="KW-1185">Reference proteome</keyword>
<accession>A0ABP0PMF7</accession>
<dbReference type="InterPro" id="IPR019533">
    <property type="entry name" value="Peptidase_S26"/>
</dbReference>
<proteinExistence type="predicted"/>
<dbReference type="CDD" id="cd06530">
    <property type="entry name" value="S26_SPase_I"/>
    <property type="match status" value="1"/>
</dbReference>
<dbReference type="Proteomes" id="UP001642484">
    <property type="component" value="Unassembled WGS sequence"/>
</dbReference>
<comment type="caution">
    <text evidence="1">The sequence shown here is derived from an EMBL/GenBank/DDBJ whole genome shotgun (WGS) entry which is preliminary data.</text>
</comment>
<dbReference type="GO" id="GO:0008233">
    <property type="term" value="F:peptidase activity"/>
    <property type="evidence" value="ECO:0007669"/>
    <property type="project" value="UniProtKB-KW"/>
</dbReference>
<reference evidence="1 2" key="1">
    <citation type="submission" date="2024-02" db="EMBL/GenBank/DDBJ databases">
        <authorList>
            <person name="Chen Y."/>
            <person name="Shah S."/>
            <person name="Dougan E. K."/>
            <person name="Thang M."/>
            <person name="Chan C."/>
        </authorList>
    </citation>
    <scope>NUCLEOTIDE SEQUENCE [LARGE SCALE GENOMIC DNA]</scope>
</reference>
<dbReference type="EMBL" id="CAXAMN010023239">
    <property type="protein sequence ID" value="CAK9076059.1"/>
    <property type="molecule type" value="Genomic_DNA"/>
</dbReference>
<dbReference type="GO" id="GO:0006508">
    <property type="term" value="P:proteolysis"/>
    <property type="evidence" value="ECO:0007669"/>
    <property type="project" value="UniProtKB-KW"/>
</dbReference>
<evidence type="ECO:0000313" key="2">
    <source>
        <dbReference type="Proteomes" id="UP001642484"/>
    </source>
</evidence>
<dbReference type="SUPFAM" id="SSF51306">
    <property type="entry name" value="LexA/Signal peptidase"/>
    <property type="match status" value="1"/>
</dbReference>
<dbReference type="InterPro" id="IPR037730">
    <property type="entry name" value="IMP2"/>
</dbReference>
<dbReference type="InterPro" id="IPR000223">
    <property type="entry name" value="Pept_S26A_signal_pept_1"/>
</dbReference>
<evidence type="ECO:0000313" key="1">
    <source>
        <dbReference type="EMBL" id="CAK9076059.1"/>
    </source>
</evidence>
<organism evidence="1 2">
    <name type="scientific">Durusdinium trenchii</name>
    <dbReference type="NCBI Taxonomy" id="1381693"/>
    <lineage>
        <taxon>Eukaryota</taxon>
        <taxon>Sar</taxon>
        <taxon>Alveolata</taxon>
        <taxon>Dinophyceae</taxon>
        <taxon>Suessiales</taxon>
        <taxon>Symbiodiniaceae</taxon>
        <taxon>Durusdinium</taxon>
    </lineage>
</organism>
<dbReference type="PANTHER" id="PTHR46041:SF2">
    <property type="entry name" value="MITOCHONDRIAL INNER MEMBRANE PROTEASE SUBUNIT 2"/>
    <property type="match status" value="1"/>
</dbReference>
<dbReference type="PANTHER" id="PTHR46041">
    <property type="entry name" value="MITOCHONDRIAL INNER MEMBRANE PROTEASE SUBUNIT 2"/>
    <property type="match status" value="1"/>
</dbReference>
<dbReference type="InterPro" id="IPR036286">
    <property type="entry name" value="LexA/Signal_pep-like_sf"/>
</dbReference>